<dbReference type="GeneID" id="30154075"/>
<dbReference type="GO" id="GO:0032993">
    <property type="term" value="C:protein-DNA complex"/>
    <property type="evidence" value="ECO:0007669"/>
    <property type="project" value="TreeGrafter"/>
</dbReference>
<dbReference type="InterPro" id="IPR011257">
    <property type="entry name" value="DNA_glycosylase"/>
</dbReference>
<evidence type="ECO:0000259" key="5">
    <source>
        <dbReference type="SMART" id="SM00478"/>
    </source>
</evidence>
<evidence type="ECO:0000256" key="4">
    <source>
        <dbReference type="SAM" id="MobiDB-lite"/>
    </source>
</evidence>
<dbReference type="OrthoDB" id="415889at2759"/>
<dbReference type="AlphaFoldDB" id="A0A1E3HXS0"/>
<dbReference type="GO" id="GO:0032131">
    <property type="term" value="F:alkylated DNA binding"/>
    <property type="evidence" value="ECO:0007669"/>
    <property type="project" value="TreeGrafter"/>
</dbReference>
<dbReference type="SMART" id="SM00478">
    <property type="entry name" value="ENDO3c"/>
    <property type="match status" value="1"/>
</dbReference>
<dbReference type="SUPFAM" id="SSF48150">
    <property type="entry name" value="DNA-glycosylase"/>
    <property type="match status" value="1"/>
</dbReference>
<accession>A0A1E3HXS0</accession>
<feature type="region of interest" description="Disordered" evidence="4">
    <location>
        <begin position="292"/>
        <end position="354"/>
    </location>
</feature>
<feature type="region of interest" description="Disordered" evidence="4">
    <location>
        <begin position="1"/>
        <end position="51"/>
    </location>
</feature>
<dbReference type="Gene3D" id="1.10.340.30">
    <property type="entry name" value="Hypothetical protein, domain 2"/>
    <property type="match status" value="1"/>
</dbReference>
<comment type="caution">
    <text evidence="6">The sequence shown here is derived from an EMBL/GenBank/DDBJ whole genome shotgun (WGS) entry which is preliminary data.</text>
</comment>
<dbReference type="GO" id="GO:0006285">
    <property type="term" value="P:base-excision repair, AP site formation"/>
    <property type="evidence" value="ECO:0007669"/>
    <property type="project" value="TreeGrafter"/>
</dbReference>
<feature type="compositionally biased region" description="Polar residues" evidence="4">
    <location>
        <begin position="1"/>
        <end position="10"/>
    </location>
</feature>
<dbReference type="InterPro" id="IPR051912">
    <property type="entry name" value="Alkylbase_DNA_Glycosylase/TA"/>
</dbReference>
<dbReference type="InterPro" id="IPR003265">
    <property type="entry name" value="HhH-GPD_domain"/>
</dbReference>
<gene>
    <name evidence="6" type="ORF">L202_02766</name>
</gene>
<dbReference type="STRING" id="1295533.A0A1E3HXS0"/>
<name>A0A1E3HXS0_9TREE</name>
<dbReference type="PANTHER" id="PTHR43003:SF5">
    <property type="entry name" value="DNA-3-METHYLADENINE GLYCOSYLASE"/>
    <property type="match status" value="1"/>
</dbReference>
<dbReference type="Pfam" id="PF00730">
    <property type="entry name" value="HhH-GPD"/>
    <property type="match status" value="1"/>
</dbReference>
<organism evidence="6 7">
    <name type="scientific">Cryptococcus amylolentus CBS 6039</name>
    <dbReference type="NCBI Taxonomy" id="1295533"/>
    <lineage>
        <taxon>Eukaryota</taxon>
        <taxon>Fungi</taxon>
        <taxon>Dikarya</taxon>
        <taxon>Basidiomycota</taxon>
        <taxon>Agaricomycotina</taxon>
        <taxon>Tremellomycetes</taxon>
        <taxon>Tremellales</taxon>
        <taxon>Cryptococcaceae</taxon>
        <taxon>Cryptococcus</taxon>
    </lineage>
</organism>
<evidence type="ECO:0000256" key="2">
    <source>
        <dbReference type="ARBA" id="ARBA00022763"/>
    </source>
</evidence>
<dbReference type="GO" id="GO:0043916">
    <property type="term" value="F:DNA-7-methylguanine glycosylase activity"/>
    <property type="evidence" value="ECO:0007669"/>
    <property type="project" value="TreeGrafter"/>
</dbReference>
<protein>
    <recommendedName>
        <fullName evidence="5">HhH-GPD domain-containing protein</fullName>
    </recommendedName>
</protein>
<dbReference type="EMBL" id="AWGJ01000004">
    <property type="protein sequence ID" value="ODN80566.1"/>
    <property type="molecule type" value="Genomic_DNA"/>
</dbReference>
<sequence>MPVTTRTSRSVVAHATEATSKANSRGAKPSPPNAPPAKRQKKEIAPQPKVGSVPAPVKVVGSYTPALLPPVLNFDLQTAMSHLSRADPRFTQLFQHLPCRPFVNLEAVDPYRTLVTSIIGQQVSWMAARAINARFKALFGFTEENQGFPTPEMVIAQDIPTLRSVGLSQRKAEYVQSLADHFQTGRLSTDLLQNGTDEEISKALIDVRGIGQWTVDMFMIFSLRRPDVLAVGDLGVQKGLLKWALAAHGALEKKPVTGATPKKKGKGKAAVKKEDVVDQVDVKGEGEVDTFVRDATPIRHPPSSSAPPTPITPGPSEHTHRAALHTPATPLDFKPSQIPPTPATPTAAPEEVAEVPPNTLPTPTTEEMLQAPIGHPEWDAHRAVPLPDGLGVDVLKSRLNGKKVKGGQYLTPQEMEALTESWKPYRSLPVFYMWPVAGES</sequence>
<keyword evidence="3" id="KW-0234">DNA repair</keyword>
<evidence type="ECO:0000256" key="3">
    <source>
        <dbReference type="ARBA" id="ARBA00023204"/>
    </source>
</evidence>
<keyword evidence="7" id="KW-1185">Reference proteome</keyword>
<dbReference type="Proteomes" id="UP000094065">
    <property type="component" value="Unassembled WGS sequence"/>
</dbReference>
<dbReference type="FunFam" id="1.10.340.30:FF:000004">
    <property type="entry name" value="DNA-3-methyladenine glycosylase II"/>
    <property type="match status" value="1"/>
</dbReference>
<dbReference type="FunFam" id="1.10.1670.40:FF:000007">
    <property type="entry name" value="DNA-3-methyladenine glycosylase II"/>
    <property type="match status" value="1"/>
</dbReference>
<dbReference type="CDD" id="cd00056">
    <property type="entry name" value="ENDO3c"/>
    <property type="match status" value="1"/>
</dbReference>
<evidence type="ECO:0000313" key="6">
    <source>
        <dbReference type="EMBL" id="ODN80566.1"/>
    </source>
</evidence>
<evidence type="ECO:0000256" key="1">
    <source>
        <dbReference type="ARBA" id="ARBA00010817"/>
    </source>
</evidence>
<dbReference type="PANTHER" id="PTHR43003">
    <property type="entry name" value="DNA-3-METHYLADENINE GLYCOSYLASE"/>
    <property type="match status" value="1"/>
</dbReference>
<dbReference type="Gene3D" id="1.10.1670.40">
    <property type="match status" value="2"/>
</dbReference>
<dbReference type="RefSeq" id="XP_018995132.1">
    <property type="nucleotide sequence ID" value="XM_019136463.1"/>
</dbReference>
<evidence type="ECO:0000313" key="7">
    <source>
        <dbReference type="Proteomes" id="UP000094065"/>
    </source>
</evidence>
<dbReference type="GO" id="GO:0006307">
    <property type="term" value="P:DNA alkylation repair"/>
    <property type="evidence" value="ECO:0007669"/>
    <property type="project" value="TreeGrafter"/>
</dbReference>
<comment type="similarity">
    <text evidence="1">Belongs to the alkylbase DNA glycosidase AlkA family.</text>
</comment>
<feature type="domain" description="HhH-GPD" evidence="5">
    <location>
        <begin position="119"/>
        <end position="282"/>
    </location>
</feature>
<reference evidence="6 7" key="1">
    <citation type="submission" date="2016-06" db="EMBL/GenBank/DDBJ databases">
        <title>Evolution of pathogenesis and genome organization in the Tremellales.</title>
        <authorList>
            <person name="Cuomo C."/>
            <person name="Litvintseva A."/>
            <person name="Heitman J."/>
            <person name="Chen Y."/>
            <person name="Sun S."/>
            <person name="Springer D."/>
            <person name="Dromer F."/>
            <person name="Young S."/>
            <person name="Zeng Q."/>
            <person name="Chapman S."/>
            <person name="Gujja S."/>
            <person name="Saif S."/>
            <person name="Birren B."/>
        </authorList>
    </citation>
    <scope>NUCLEOTIDE SEQUENCE [LARGE SCALE GENOMIC DNA]</scope>
    <source>
        <strain evidence="6 7">CBS 6039</strain>
    </source>
</reference>
<keyword evidence="2" id="KW-0227">DNA damage</keyword>
<proteinExistence type="inferred from homology"/>
<dbReference type="GO" id="GO:0008725">
    <property type="term" value="F:DNA-3-methyladenine glycosylase activity"/>
    <property type="evidence" value="ECO:0007669"/>
    <property type="project" value="TreeGrafter"/>
</dbReference>
<feature type="compositionally biased region" description="Pro residues" evidence="4">
    <location>
        <begin position="304"/>
        <end position="313"/>
    </location>
</feature>
<dbReference type="GO" id="GO:0005634">
    <property type="term" value="C:nucleus"/>
    <property type="evidence" value="ECO:0007669"/>
    <property type="project" value="TreeGrafter"/>
</dbReference>
<feature type="compositionally biased region" description="Low complexity" evidence="4">
    <location>
        <begin position="344"/>
        <end position="354"/>
    </location>
</feature>